<name>A0A2T3P0D8_9GAMM</name>
<evidence type="ECO:0008006" key="4">
    <source>
        <dbReference type="Google" id="ProtNLM"/>
    </source>
</evidence>
<accession>A0A2T3P0D8</accession>
<feature type="signal peptide" evidence="1">
    <location>
        <begin position="1"/>
        <end position="16"/>
    </location>
</feature>
<dbReference type="InterPro" id="IPR019734">
    <property type="entry name" value="TPR_rpt"/>
</dbReference>
<dbReference type="SUPFAM" id="SSF48452">
    <property type="entry name" value="TPR-like"/>
    <property type="match status" value="1"/>
</dbReference>
<dbReference type="Proteomes" id="UP000241771">
    <property type="component" value="Unassembled WGS sequence"/>
</dbReference>
<sequence length="483" mass="55063">MKPLYLALLVSSSAFANDQAHIQLLDRQVSVEVNSPTNAYYDETPIWKILENKGWQAAQAAAENQQISDKLDDEIQYQSTLNSLDQAVQNKQSSTANALLAAHPDWMSCQRIQWMWLDLQNEVATGYGPNAKAKFSNILQSCPEFSLSTTQKLLGWTRAAAGPDILTKYKQSSGFNQAEYDKLAYQVQLSQLGNQRVSSATAKTASKQIQQVKDPKGAELLGWQYLKTKNYPQALSWFDQSINWTETPTRKQIEGKLLSLQGLNKTAEYDRFKSLWSSRYPSLKKLHTGSGSPELAKACETNPQRCLTLLNKEKSLTPQQHALAGWQWYKLDRPLTAKRSFEQALDGMASSDKQYESTQYGYTLALNKSGFEQHAEFLAHKLSDPTQKSLYAKQRESKAILNAYEKQDYQYVINRSEQFEHQYGQDIGLMEIRGWAYYNNKQTTKAVETFQQLVDAYPHDEQYQEALKIADCAQKKSYKMMCF</sequence>
<feature type="chain" id="PRO_5015628807" description="Tetratricopeptide repeat protein" evidence="1">
    <location>
        <begin position="17"/>
        <end position="483"/>
    </location>
</feature>
<organism evidence="2 3">
    <name type="scientific">Photobacterium sanctipauli</name>
    <dbReference type="NCBI Taxonomy" id="1342794"/>
    <lineage>
        <taxon>Bacteria</taxon>
        <taxon>Pseudomonadati</taxon>
        <taxon>Pseudomonadota</taxon>
        <taxon>Gammaproteobacteria</taxon>
        <taxon>Vibrionales</taxon>
        <taxon>Vibrionaceae</taxon>
        <taxon>Photobacterium</taxon>
    </lineage>
</organism>
<proteinExistence type="predicted"/>
<reference evidence="2 3" key="1">
    <citation type="submission" date="2018-01" db="EMBL/GenBank/DDBJ databases">
        <title>Whole genome sequencing of Histamine producing bacteria.</title>
        <authorList>
            <person name="Butler K."/>
        </authorList>
    </citation>
    <scope>NUCLEOTIDE SEQUENCE [LARGE SCALE GENOMIC DNA]</scope>
    <source>
        <strain evidence="2 3">DSM 100436</strain>
    </source>
</reference>
<gene>
    <name evidence="2" type="ORF">C9I98_01350</name>
</gene>
<comment type="caution">
    <text evidence="2">The sequence shown here is derived from an EMBL/GenBank/DDBJ whole genome shotgun (WGS) entry which is preliminary data.</text>
</comment>
<dbReference type="RefSeq" id="WP_036824144.1">
    <property type="nucleotide sequence ID" value="NZ_JGVO01000516.1"/>
</dbReference>
<protein>
    <recommendedName>
        <fullName evidence="4">Tetratricopeptide repeat protein</fullName>
    </recommendedName>
</protein>
<dbReference type="Pfam" id="PF13174">
    <property type="entry name" value="TPR_6"/>
    <property type="match status" value="1"/>
</dbReference>
<dbReference type="AlphaFoldDB" id="A0A2T3P0D8"/>
<evidence type="ECO:0000313" key="2">
    <source>
        <dbReference type="EMBL" id="PSW21939.1"/>
    </source>
</evidence>
<evidence type="ECO:0000313" key="3">
    <source>
        <dbReference type="Proteomes" id="UP000241771"/>
    </source>
</evidence>
<dbReference type="EMBL" id="PYMA01000001">
    <property type="protein sequence ID" value="PSW21939.1"/>
    <property type="molecule type" value="Genomic_DNA"/>
</dbReference>
<keyword evidence="1" id="KW-0732">Signal</keyword>
<dbReference type="InterPro" id="IPR011990">
    <property type="entry name" value="TPR-like_helical_dom_sf"/>
</dbReference>
<dbReference type="Gene3D" id="1.25.40.10">
    <property type="entry name" value="Tetratricopeptide repeat domain"/>
    <property type="match status" value="1"/>
</dbReference>
<dbReference type="OrthoDB" id="5870895at2"/>
<evidence type="ECO:0000256" key="1">
    <source>
        <dbReference type="SAM" id="SignalP"/>
    </source>
</evidence>
<keyword evidence="3" id="KW-1185">Reference proteome</keyword>